<dbReference type="EMBL" id="CP000538">
    <property type="protein sequence ID" value="EAQ72444.1"/>
    <property type="molecule type" value="Genomic_DNA"/>
</dbReference>
<dbReference type="Pfam" id="PF03927">
    <property type="entry name" value="NapD"/>
    <property type="match status" value="1"/>
</dbReference>
<sequence length="112" mass="12831">MNNLSSVLILAKEEYINDLKKAISEIPFCSVELCENEKIIVVIESENLEDELNSYKMLEKLPNIISINMVFSYQDLNDDIQKAINSGAIETIEKNENAENVRYYGSVFNQFS</sequence>
<dbReference type="PIRSF" id="PIRSF020431">
    <property type="entry name" value="UCP020431_NapD"/>
    <property type="match status" value="1"/>
</dbReference>
<name>A0A0H3P9M1_CAMJJ</name>
<gene>
    <name evidence="1 2" type="primary">napD</name>
    <name evidence="2" type="ordered locus">CJJ81176_0806</name>
</gene>
<organism evidence="2 3">
    <name type="scientific">Campylobacter jejuni subsp. jejuni serotype O:23/36 (strain 81-176)</name>
    <dbReference type="NCBI Taxonomy" id="354242"/>
    <lineage>
        <taxon>Bacteria</taxon>
        <taxon>Pseudomonadati</taxon>
        <taxon>Campylobacterota</taxon>
        <taxon>Epsilonproteobacteria</taxon>
        <taxon>Campylobacterales</taxon>
        <taxon>Campylobacteraceae</taxon>
        <taxon>Campylobacter</taxon>
    </lineage>
</organism>
<comment type="function">
    <text evidence="1">Chaperone for NapA, the catalytic subunit of the periplasmic nitrate reductase. It binds directly and specifically to the twin-arginine signal peptide of NapA, preventing premature interaction with the Tat translocase and premature export.</text>
</comment>
<comment type="similarity">
    <text evidence="1">Belongs to the NapD family.</text>
</comment>
<reference evidence="3" key="1">
    <citation type="submission" date="2006-12" db="EMBL/GenBank/DDBJ databases">
        <authorList>
            <person name="Fouts D.E."/>
            <person name="Nelson K.E."/>
            <person name="Sebastian Y."/>
        </authorList>
    </citation>
    <scope>NUCLEOTIDE SEQUENCE [LARGE SCALE GENOMIC DNA]</scope>
    <source>
        <strain evidence="3">81-176</strain>
    </source>
</reference>
<dbReference type="HAMAP" id="MF_02200">
    <property type="entry name" value="NapD"/>
    <property type="match status" value="1"/>
</dbReference>
<dbReference type="HOGENOM" id="CLU_155794_0_1_7"/>
<dbReference type="Gene3D" id="3.30.70.920">
    <property type="match status" value="1"/>
</dbReference>
<keyword evidence="1" id="KW-0143">Chaperone</keyword>
<evidence type="ECO:0000256" key="1">
    <source>
        <dbReference type="HAMAP-Rule" id="MF_02200"/>
    </source>
</evidence>
<dbReference type="KEGG" id="cjj:CJJ81176_0806"/>
<dbReference type="eggNOG" id="COG3062">
    <property type="taxonomic scope" value="Bacteria"/>
</dbReference>
<dbReference type="GO" id="GO:0051224">
    <property type="term" value="P:negative regulation of protein transport"/>
    <property type="evidence" value="ECO:0007669"/>
    <property type="project" value="UniProtKB-UniRule"/>
</dbReference>
<evidence type="ECO:0000313" key="2">
    <source>
        <dbReference type="EMBL" id="EAQ72444.1"/>
    </source>
</evidence>
<protein>
    <recommendedName>
        <fullName evidence="1">Chaperone NapD</fullName>
    </recommendedName>
    <alternativeName>
        <fullName evidence="1">NapA signal peptide-binding chaperone NapD</fullName>
    </alternativeName>
</protein>
<dbReference type="GO" id="GO:0005048">
    <property type="term" value="F:signal sequence binding"/>
    <property type="evidence" value="ECO:0007669"/>
    <property type="project" value="UniProtKB-UniRule"/>
</dbReference>
<evidence type="ECO:0000313" key="3">
    <source>
        <dbReference type="Proteomes" id="UP000000646"/>
    </source>
</evidence>
<dbReference type="RefSeq" id="WP_002852435.1">
    <property type="nucleotide sequence ID" value="NC_008787.1"/>
</dbReference>
<comment type="subunit">
    <text evidence="1">Interacts with the cytoplasmic NapA precursor.</text>
</comment>
<dbReference type="Proteomes" id="UP000000646">
    <property type="component" value="Chromosome"/>
</dbReference>
<dbReference type="AlphaFoldDB" id="A0A0H3P9M1"/>
<dbReference type="InterPro" id="IPR005623">
    <property type="entry name" value="Chaperone_NapD_NO3_reduct"/>
</dbReference>
<accession>A0A0H3P9M1</accession>
<comment type="subcellular location">
    <subcellularLocation>
        <location evidence="1">Cytoplasm</location>
    </subcellularLocation>
</comment>
<dbReference type="GO" id="GO:0005737">
    <property type="term" value="C:cytoplasm"/>
    <property type="evidence" value="ECO:0007669"/>
    <property type="project" value="UniProtKB-SubCell"/>
</dbReference>
<keyword evidence="1" id="KW-0963">Cytoplasm</keyword>
<proteinExistence type="inferred from homology"/>
<dbReference type="SMR" id="A0A0H3P9M1"/>